<dbReference type="Proteomes" id="UP001177935">
    <property type="component" value="Unassembled WGS sequence"/>
</dbReference>
<evidence type="ECO:0000313" key="2">
    <source>
        <dbReference type="Proteomes" id="UP001177935"/>
    </source>
</evidence>
<organism evidence="1 2">
    <name type="scientific">Vibrio splendidus</name>
    <dbReference type="NCBI Taxonomy" id="29497"/>
    <lineage>
        <taxon>Bacteria</taxon>
        <taxon>Pseudomonadati</taxon>
        <taxon>Pseudomonadota</taxon>
        <taxon>Gammaproteobacteria</taxon>
        <taxon>Vibrionales</taxon>
        <taxon>Vibrionaceae</taxon>
        <taxon>Vibrio</taxon>
    </lineage>
</organism>
<proteinExistence type="predicted"/>
<dbReference type="RefSeq" id="WP_048657930.1">
    <property type="nucleotide sequence ID" value="NZ_JAUYVL010000029.1"/>
</dbReference>
<dbReference type="EMBL" id="JAUYVL010000029">
    <property type="protein sequence ID" value="MDP2503984.1"/>
    <property type="molecule type" value="Genomic_DNA"/>
</dbReference>
<dbReference type="AlphaFoldDB" id="A0AB35N5Y3"/>
<reference evidence="1" key="1">
    <citation type="submission" date="2023-07" db="EMBL/GenBank/DDBJ databases">
        <title>Genome content predicts the carbon catabolic preferences of heterotrophic bacteria.</title>
        <authorList>
            <person name="Gralka M."/>
        </authorList>
    </citation>
    <scope>NUCLEOTIDE SEQUENCE</scope>
    <source>
        <strain evidence="1">6E02</strain>
    </source>
</reference>
<evidence type="ECO:0000313" key="1">
    <source>
        <dbReference type="EMBL" id="MDP2503984.1"/>
    </source>
</evidence>
<comment type="caution">
    <text evidence="1">The sequence shown here is derived from an EMBL/GenBank/DDBJ whole genome shotgun (WGS) entry which is preliminary data.</text>
</comment>
<sequence length="87" mass="10012">MKVQTENNLVYDSNHPKCQLHFARTHGRGFAFIQCLDTGLDGKAERVKRYWGFYADSLDEKENEADVYRIMNSGSPWPDLPSCHHPA</sequence>
<protein>
    <submittedName>
        <fullName evidence="1">Uncharacterized protein</fullName>
    </submittedName>
</protein>
<accession>A0AB35N5Y3</accession>
<name>A0AB35N5Y3_VIBSP</name>
<gene>
    <name evidence="1" type="ORF">Q8W42_25195</name>
</gene>